<comment type="similarity">
    <text evidence="2">Belongs to the CD164 family.</text>
</comment>
<dbReference type="GO" id="GO:0016020">
    <property type="term" value="C:membrane"/>
    <property type="evidence" value="ECO:0007669"/>
    <property type="project" value="UniProtKB-SubCell"/>
</dbReference>
<dbReference type="Proteomes" id="UP000085678">
    <property type="component" value="Unplaced"/>
</dbReference>
<dbReference type="OrthoDB" id="6160056at2759"/>
<evidence type="ECO:0000256" key="10">
    <source>
        <dbReference type="SAM" id="SignalP"/>
    </source>
</evidence>
<evidence type="ECO:0000256" key="6">
    <source>
        <dbReference type="ARBA" id="ARBA00023136"/>
    </source>
</evidence>
<evidence type="ECO:0000313" key="12">
    <source>
        <dbReference type="RefSeq" id="XP_013421903.1"/>
    </source>
</evidence>
<evidence type="ECO:0000256" key="2">
    <source>
        <dbReference type="ARBA" id="ARBA00005341"/>
    </source>
</evidence>
<dbReference type="InParanoid" id="A0A1S3KGY7"/>
<keyword evidence="11" id="KW-1185">Reference proteome</keyword>
<organism evidence="11 12">
    <name type="scientific">Lingula anatina</name>
    <name type="common">Brachiopod</name>
    <name type="synonym">Lingula unguis</name>
    <dbReference type="NCBI Taxonomy" id="7574"/>
    <lineage>
        <taxon>Eukaryota</taxon>
        <taxon>Metazoa</taxon>
        <taxon>Spiralia</taxon>
        <taxon>Lophotrochozoa</taxon>
        <taxon>Brachiopoda</taxon>
        <taxon>Linguliformea</taxon>
        <taxon>Lingulata</taxon>
        <taxon>Lingulida</taxon>
        <taxon>Linguloidea</taxon>
        <taxon>Lingulidae</taxon>
        <taxon>Lingula</taxon>
    </lineage>
</organism>
<dbReference type="STRING" id="7574.A0A1S3KGY7"/>
<keyword evidence="6 9" id="KW-0472">Membrane</keyword>
<keyword evidence="7" id="KW-0325">Glycoprotein</keyword>
<proteinExistence type="inferred from homology"/>
<dbReference type="Pfam" id="PF05283">
    <property type="entry name" value="MGC-24"/>
    <property type="match status" value="1"/>
</dbReference>
<gene>
    <name evidence="12" type="primary">LOC106181910</name>
</gene>
<feature type="transmembrane region" description="Helical" evidence="9">
    <location>
        <begin position="139"/>
        <end position="160"/>
    </location>
</feature>
<feature type="signal peptide" evidence="10">
    <location>
        <begin position="1"/>
        <end position="24"/>
    </location>
</feature>
<evidence type="ECO:0000256" key="7">
    <source>
        <dbReference type="ARBA" id="ARBA00023180"/>
    </source>
</evidence>
<feature type="compositionally biased region" description="Low complexity" evidence="8">
    <location>
        <begin position="57"/>
        <end position="123"/>
    </location>
</feature>
<keyword evidence="5 9" id="KW-1133">Transmembrane helix</keyword>
<evidence type="ECO:0000256" key="9">
    <source>
        <dbReference type="SAM" id="Phobius"/>
    </source>
</evidence>
<reference evidence="12" key="1">
    <citation type="submission" date="2025-08" db="UniProtKB">
        <authorList>
            <consortium name="RefSeq"/>
        </authorList>
    </citation>
    <scope>IDENTIFICATION</scope>
    <source>
        <tissue evidence="12">Gonads</tissue>
    </source>
</reference>
<name>A0A1S3KGY7_LINAN</name>
<keyword evidence="3 9" id="KW-0812">Transmembrane</keyword>
<feature type="chain" id="PRO_5010328118" evidence="10">
    <location>
        <begin position="25"/>
        <end position="174"/>
    </location>
</feature>
<protein>
    <submittedName>
        <fullName evidence="12">Sialomucin core protein 24</fullName>
    </submittedName>
</protein>
<dbReference type="OMA" id="FSANLCD"/>
<dbReference type="AlphaFoldDB" id="A0A1S3KGY7"/>
<evidence type="ECO:0000256" key="1">
    <source>
        <dbReference type="ARBA" id="ARBA00004479"/>
    </source>
</evidence>
<evidence type="ECO:0000256" key="5">
    <source>
        <dbReference type="ARBA" id="ARBA00022989"/>
    </source>
</evidence>
<keyword evidence="4 10" id="KW-0732">Signal</keyword>
<sequence>MGQKDTMLIILSLFMVMSSHIVFSQGTGNDEDVTAVYAANGTDVVPSMSATATMSTVSTSTISITPTSTATSSPTSTATASSTATKTSSSMSPEPTSTPTTPSTSTPPTTVTASVTATTGTTPKPTPTKGGGGGQHFDAASFIGGIVLTTGLFVLGFFGCKFYKSRVERNYHTL</sequence>
<evidence type="ECO:0000256" key="8">
    <source>
        <dbReference type="SAM" id="MobiDB-lite"/>
    </source>
</evidence>
<dbReference type="InterPro" id="IPR007947">
    <property type="entry name" value="CD164_MGC24"/>
</dbReference>
<evidence type="ECO:0000313" key="11">
    <source>
        <dbReference type="Proteomes" id="UP000085678"/>
    </source>
</evidence>
<dbReference type="PANTHER" id="PTHR11337">
    <property type="entry name" value="MUCIN/PORIMIN"/>
    <property type="match status" value="1"/>
</dbReference>
<evidence type="ECO:0000256" key="3">
    <source>
        <dbReference type="ARBA" id="ARBA00022692"/>
    </source>
</evidence>
<evidence type="ECO:0000256" key="4">
    <source>
        <dbReference type="ARBA" id="ARBA00022729"/>
    </source>
</evidence>
<dbReference type="KEGG" id="lak:106181910"/>
<dbReference type="PANTHER" id="PTHR11337:SF8">
    <property type="entry name" value="VISGUN, ISOFORM E"/>
    <property type="match status" value="1"/>
</dbReference>
<feature type="region of interest" description="Disordered" evidence="8">
    <location>
        <begin position="57"/>
        <end position="133"/>
    </location>
</feature>
<accession>A0A1S3KGY7</accession>
<dbReference type="GO" id="GO:0031410">
    <property type="term" value="C:cytoplasmic vesicle"/>
    <property type="evidence" value="ECO:0007669"/>
    <property type="project" value="TreeGrafter"/>
</dbReference>
<dbReference type="GeneID" id="106181910"/>
<comment type="subcellular location">
    <subcellularLocation>
        <location evidence="1">Membrane</location>
        <topology evidence="1">Single-pass type I membrane protein</topology>
    </subcellularLocation>
</comment>
<dbReference type="RefSeq" id="XP_013421903.1">
    <property type="nucleotide sequence ID" value="XM_013566449.1"/>
</dbReference>